<proteinExistence type="predicted"/>
<dbReference type="SUPFAM" id="SSF55874">
    <property type="entry name" value="ATPase domain of HSP90 chaperone/DNA topoisomerase II/histidine kinase"/>
    <property type="match status" value="1"/>
</dbReference>
<keyword evidence="3" id="KW-0597">Phosphoprotein</keyword>
<dbReference type="GO" id="GO:0004721">
    <property type="term" value="F:phosphoprotein phosphatase activity"/>
    <property type="evidence" value="ECO:0007669"/>
    <property type="project" value="TreeGrafter"/>
</dbReference>
<dbReference type="Proteomes" id="UP000244450">
    <property type="component" value="Unassembled WGS sequence"/>
</dbReference>
<evidence type="ECO:0000256" key="1">
    <source>
        <dbReference type="ARBA" id="ARBA00000085"/>
    </source>
</evidence>
<dbReference type="PANTHER" id="PTHR45453:SF1">
    <property type="entry name" value="PHOSPHATE REGULON SENSOR PROTEIN PHOR"/>
    <property type="match status" value="1"/>
</dbReference>
<organism evidence="9 10">
    <name type="scientific">Chitinophaga parva</name>
    <dbReference type="NCBI Taxonomy" id="2169414"/>
    <lineage>
        <taxon>Bacteria</taxon>
        <taxon>Pseudomonadati</taxon>
        <taxon>Bacteroidota</taxon>
        <taxon>Chitinophagia</taxon>
        <taxon>Chitinophagales</taxon>
        <taxon>Chitinophagaceae</taxon>
        <taxon>Chitinophaga</taxon>
    </lineage>
</organism>
<keyword evidence="7" id="KW-0472">Membrane</keyword>
<dbReference type="PANTHER" id="PTHR45453">
    <property type="entry name" value="PHOSPHATE REGULON SENSOR PROTEIN PHOR"/>
    <property type="match status" value="1"/>
</dbReference>
<feature type="transmembrane region" description="Helical" evidence="7">
    <location>
        <begin position="80"/>
        <end position="106"/>
    </location>
</feature>
<dbReference type="InterPro" id="IPR005467">
    <property type="entry name" value="His_kinase_dom"/>
</dbReference>
<dbReference type="EC" id="2.7.13.3" evidence="2"/>
<dbReference type="GO" id="GO:0005886">
    <property type="term" value="C:plasma membrane"/>
    <property type="evidence" value="ECO:0007669"/>
    <property type="project" value="TreeGrafter"/>
</dbReference>
<evidence type="ECO:0000313" key="10">
    <source>
        <dbReference type="Proteomes" id="UP000244450"/>
    </source>
</evidence>
<keyword evidence="5" id="KW-0418">Kinase</keyword>
<keyword evidence="4" id="KW-0808">Transferase</keyword>
<evidence type="ECO:0000256" key="6">
    <source>
        <dbReference type="ARBA" id="ARBA00023012"/>
    </source>
</evidence>
<feature type="domain" description="Histidine kinase" evidence="8">
    <location>
        <begin position="158"/>
        <end position="368"/>
    </location>
</feature>
<gene>
    <name evidence="9" type="ORF">DCC81_18465</name>
</gene>
<dbReference type="InterPro" id="IPR050351">
    <property type="entry name" value="BphY/WalK/GraS-like"/>
</dbReference>
<dbReference type="Gene3D" id="1.10.287.130">
    <property type="match status" value="1"/>
</dbReference>
<dbReference type="InterPro" id="IPR036097">
    <property type="entry name" value="HisK_dim/P_sf"/>
</dbReference>
<dbReference type="GO" id="GO:0016036">
    <property type="term" value="P:cellular response to phosphate starvation"/>
    <property type="evidence" value="ECO:0007669"/>
    <property type="project" value="TreeGrafter"/>
</dbReference>
<dbReference type="Gene3D" id="3.30.565.10">
    <property type="entry name" value="Histidine kinase-like ATPase, C-terminal domain"/>
    <property type="match status" value="1"/>
</dbReference>
<dbReference type="PROSITE" id="PS50109">
    <property type="entry name" value="HIS_KIN"/>
    <property type="match status" value="1"/>
</dbReference>
<evidence type="ECO:0000256" key="7">
    <source>
        <dbReference type="SAM" id="Phobius"/>
    </source>
</evidence>
<keyword evidence="7" id="KW-0812">Transmembrane</keyword>
<evidence type="ECO:0000256" key="3">
    <source>
        <dbReference type="ARBA" id="ARBA00022553"/>
    </source>
</evidence>
<evidence type="ECO:0000313" key="9">
    <source>
        <dbReference type="EMBL" id="PUZ26212.1"/>
    </source>
</evidence>
<dbReference type="Pfam" id="PF02518">
    <property type="entry name" value="HATPase_c"/>
    <property type="match status" value="1"/>
</dbReference>
<evidence type="ECO:0000256" key="5">
    <source>
        <dbReference type="ARBA" id="ARBA00022777"/>
    </source>
</evidence>
<dbReference type="InterPro" id="IPR036890">
    <property type="entry name" value="HATPase_C_sf"/>
</dbReference>
<dbReference type="GO" id="GO:0000155">
    <property type="term" value="F:phosphorelay sensor kinase activity"/>
    <property type="evidence" value="ECO:0007669"/>
    <property type="project" value="InterPro"/>
</dbReference>
<keyword evidence="7" id="KW-1133">Transmembrane helix</keyword>
<comment type="catalytic activity">
    <reaction evidence="1">
        <text>ATP + protein L-histidine = ADP + protein N-phospho-L-histidine.</text>
        <dbReference type="EC" id="2.7.13.3"/>
    </reaction>
</comment>
<dbReference type="SMART" id="SM00387">
    <property type="entry name" value="HATPase_c"/>
    <property type="match status" value="1"/>
</dbReference>
<evidence type="ECO:0000256" key="2">
    <source>
        <dbReference type="ARBA" id="ARBA00012438"/>
    </source>
</evidence>
<evidence type="ECO:0000259" key="8">
    <source>
        <dbReference type="PROSITE" id="PS50109"/>
    </source>
</evidence>
<dbReference type="EMBL" id="QCYK01000002">
    <property type="protein sequence ID" value="PUZ26212.1"/>
    <property type="molecule type" value="Genomic_DNA"/>
</dbReference>
<dbReference type="InterPro" id="IPR003594">
    <property type="entry name" value="HATPase_dom"/>
</dbReference>
<dbReference type="SUPFAM" id="SSF47384">
    <property type="entry name" value="Homodimeric domain of signal transducing histidine kinase"/>
    <property type="match status" value="1"/>
</dbReference>
<feature type="transmembrane region" description="Helical" evidence="7">
    <location>
        <begin position="12"/>
        <end position="36"/>
    </location>
</feature>
<sequence>MFRLVAWKRDGAGAYGVLLLWEFGMNLIVSCLLVFLPWHQANGVAATASGQHLEYRVAAPPSLVAVSNAPLLEHAAVAGLPALLVLGLGQWGVILALLFLLALGVLRWDLYRRRRKDKALLEQMHVEYEAMQHTVVKLEQLESVLQQRLRVQERLITAILHDVKSPLYYLLISARALSQRVINAADGLQADAAAFYDATYRMYHLLDNLLQYVKLHAQHKHQVKERIQLHALVAEKIALFSNMAAAKHIRIENAVTEDMELYCDRAMLAIILHNLLDNAIKFTETGTVRVQATAEDGAIKLEITDSGVGMHAGWMAWVNQPPDASRPDLPAENGLGLFIVKELLAEINGRLKMWSSNTGTVAQVTLGV</sequence>
<accession>A0A2T7BIY6</accession>
<reference evidence="9 10" key="1">
    <citation type="submission" date="2018-04" db="EMBL/GenBank/DDBJ databases">
        <title>Chitinophaga fuyangensis sp. nov., isolated from soil in a chemical factory.</title>
        <authorList>
            <person name="Chen K."/>
        </authorList>
    </citation>
    <scope>NUCLEOTIDE SEQUENCE [LARGE SCALE GENOMIC DNA]</scope>
    <source>
        <strain evidence="9 10">LY-1</strain>
    </source>
</reference>
<name>A0A2T7BIY6_9BACT</name>
<keyword evidence="6" id="KW-0902">Two-component regulatory system</keyword>
<comment type="caution">
    <text evidence="9">The sequence shown here is derived from an EMBL/GenBank/DDBJ whole genome shotgun (WGS) entry which is preliminary data.</text>
</comment>
<protein>
    <recommendedName>
        <fullName evidence="2">histidine kinase</fullName>
        <ecNumber evidence="2">2.7.13.3</ecNumber>
    </recommendedName>
</protein>
<evidence type="ECO:0000256" key="4">
    <source>
        <dbReference type="ARBA" id="ARBA00022679"/>
    </source>
</evidence>
<keyword evidence="10" id="KW-1185">Reference proteome</keyword>
<dbReference type="AlphaFoldDB" id="A0A2T7BIY6"/>